<feature type="transmembrane region" description="Helical" evidence="7">
    <location>
        <begin position="121"/>
        <end position="142"/>
    </location>
</feature>
<reference evidence="8 9" key="1">
    <citation type="journal article" date="2014" name="Int. J. Syst. Evol. Microbiol.">
        <title>Bradyrhizobium ottawaense sp. nov., a symbiotic nitrogen fixing bacterium from root nodules of soybeans in Canada.</title>
        <authorList>
            <person name="Yu X."/>
            <person name="Cloutier S."/>
            <person name="Tambong J.T."/>
            <person name="Bromfield E.S."/>
        </authorList>
    </citation>
    <scope>NUCLEOTIDE SEQUENCE [LARGE SCALE GENOMIC DNA]</scope>
    <source>
        <strain evidence="8 9">OO99</strain>
    </source>
</reference>
<protein>
    <submittedName>
        <fullName evidence="8">Chromate transporter</fullName>
    </submittedName>
</protein>
<feature type="transmembrane region" description="Helical" evidence="7">
    <location>
        <begin position="373"/>
        <end position="394"/>
    </location>
</feature>
<dbReference type="PIRSF" id="PIRSF004810">
    <property type="entry name" value="ChrA"/>
    <property type="match status" value="1"/>
</dbReference>
<evidence type="ECO:0000313" key="8">
    <source>
        <dbReference type="EMBL" id="AWL95705.1"/>
    </source>
</evidence>
<accession>A0A2U8PD60</accession>
<dbReference type="Pfam" id="PF02417">
    <property type="entry name" value="Chromate_transp"/>
    <property type="match status" value="2"/>
</dbReference>
<dbReference type="GO" id="GO:0015109">
    <property type="term" value="F:chromate transmembrane transporter activity"/>
    <property type="evidence" value="ECO:0007669"/>
    <property type="project" value="InterPro"/>
</dbReference>
<evidence type="ECO:0000256" key="1">
    <source>
        <dbReference type="ARBA" id="ARBA00004651"/>
    </source>
</evidence>
<dbReference type="PANTHER" id="PTHR33567">
    <property type="entry name" value="CHROMATE ION TRANSPORTER (EUROFUNG)"/>
    <property type="match status" value="1"/>
</dbReference>
<dbReference type="RefSeq" id="WP_095426323.1">
    <property type="nucleotide sequence ID" value="NZ_CP029425.2"/>
</dbReference>
<evidence type="ECO:0000256" key="2">
    <source>
        <dbReference type="ARBA" id="ARBA00005262"/>
    </source>
</evidence>
<feature type="transmembrane region" description="Helical" evidence="7">
    <location>
        <begin position="92"/>
        <end position="115"/>
    </location>
</feature>
<dbReference type="GeneID" id="92966649"/>
<dbReference type="AlphaFoldDB" id="A0A2U8PD60"/>
<evidence type="ECO:0000256" key="3">
    <source>
        <dbReference type="ARBA" id="ARBA00022475"/>
    </source>
</evidence>
<feature type="transmembrane region" description="Helical" evidence="7">
    <location>
        <begin position="415"/>
        <end position="435"/>
    </location>
</feature>
<dbReference type="PANTHER" id="PTHR33567:SF3">
    <property type="entry name" value="CHROMATE ION TRANSPORTER (EUROFUNG)"/>
    <property type="match status" value="1"/>
</dbReference>
<feature type="transmembrane region" description="Helical" evidence="7">
    <location>
        <begin position="335"/>
        <end position="361"/>
    </location>
</feature>
<keyword evidence="4 7" id="KW-0812">Transmembrane</keyword>
<feature type="transmembrane region" description="Helical" evidence="7">
    <location>
        <begin position="154"/>
        <end position="184"/>
    </location>
</feature>
<evidence type="ECO:0000256" key="6">
    <source>
        <dbReference type="ARBA" id="ARBA00023136"/>
    </source>
</evidence>
<evidence type="ECO:0000256" key="7">
    <source>
        <dbReference type="SAM" id="Phobius"/>
    </source>
</evidence>
<feature type="transmembrane region" description="Helical" evidence="7">
    <location>
        <begin position="301"/>
        <end position="323"/>
    </location>
</feature>
<evidence type="ECO:0000313" key="9">
    <source>
        <dbReference type="Proteomes" id="UP000215703"/>
    </source>
</evidence>
<sequence length="461" mass="48977">MDTRNVQAGADAGHGISFGEAFRVWLRVACLSFGGPAGQIAVMHRILVEEKKWISEGRFLHALNYCMLLPGPEAQQLATYVGWLMHRTAGGLMAGGLFILPGIIAIMGLSYIYAIYGNVSFVEALFFGLKAAVLAIVVEAVVRVGKRALKNRVMIALAAIAFVAIFFFAVPFPIIIIAAGLIGYAGARSGRPEFAPAGHGHGDSTALIDSMLGEAVPEHVRPNTARAIGVGAFWLALWLVPVVVLLLALGQGNVFSQIALFFSKMSLVTFGGAYAVLAYVAQQAVEHYHWLKPHEMLDGLGMAETTPGPLIMVLQFVGFMAAFRDPGGLSPLLAATYGGLLATWVTFTPCFLWIFVGAPYIERLRGNTGLAGALSAITAAVVGVILNLSIWFALHTLFRETVPVHAFPLDFDRPVLTSVDLPALVLAIAAATAIFRFKLGMLTVLAGSCAAGVALRMAGVI</sequence>
<reference evidence="8 9" key="2">
    <citation type="journal article" date="2017" name="Syst. Appl. Microbiol.">
        <title>Soybeans inoculated with root zone soils of Canadian native legumes harbour diverse and novel Bradyrhizobium spp. that possess agricultural potential.</title>
        <authorList>
            <person name="Bromfield E.S.P."/>
            <person name="Cloutier S."/>
            <person name="Tambong J.T."/>
            <person name="Tran Thi T.V."/>
        </authorList>
    </citation>
    <scope>NUCLEOTIDE SEQUENCE [LARGE SCALE GENOMIC DNA]</scope>
    <source>
        <strain evidence="8 9">OO99</strain>
    </source>
</reference>
<gene>
    <name evidence="8" type="ORF">CIT37_28870</name>
</gene>
<name>A0A2U8PD60_9BRAD</name>
<feature type="transmembrane region" description="Helical" evidence="7">
    <location>
        <begin position="261"/>
        <end position="281"/>
    </location>
</feature>
<dbReference type="Proteomes" id="UP000215703">
    <property type="component" value="Chromosome"/>
</dbReference>
<keyword evidence="3" id="KW-1003">Cell membrane</keyword>
<keyword evidence="6 7" id="KW-0472">Membrane</keyword>
<feature type="transmembrane region" description="Helical" evidence="7">
    <location>
        <begin position="227"/>
        <end position="249"/>
    </location>
</feature>
<organism evidence="8 9">
    <name type="scientific">Bradyrhizobium ottawaense</name>
    <dbReference type="NCBI Taxonomy" id="931866"/>
    <lineage>
        <taxon>Bacteria</taxon>
        <taxon>Pseudomonadati</taxon>
        <taxon>Pseudomonadota</taxon>
        <taxon>Alphaproteobacteria</taxon>
        <taxon>Hyphomicrobiales</taxon>
        <taxon>Nitrobacteraceae</taxon>
        <taxon>Bradyrhizobium</taxon>
    </lineage>
</organism>
<evidence type="ECO:0000256" key="5">
    <source>
        <dbReference type="ARBA" id="ARBA00022989"/>
    </source>
</evidence>
<dbReference type="KEGG" id="bot:CIT37_28870"/>
<dbReference type="InterPro" id="IPR014047">
    <property type="entry name" value="Chr_Tranpt_l_chain"/>
</dbReference>
<dbReference type="InterPro" id="IPR003370">
    <property type="entry name" value="Chromate_transpt"/>
</dbReference>
<keyword evidence="5 7" id="KW-1133">Transmembrane helix</keyword>
<proteinExistence type="inferred from homology"/>
<comment type="similarity">
    <text evidence="2">Belongs to the chromate ion transporter (CHR) (TC 2.A.51) family.</text>
</comment>
<feature type="transmembrane region" description="Helical" evidence="7">
    <location>
        <begin position="441"/>
        <end position="459"/>
    </location>
</feature>
<dbReference type="EMBL" id="CP029425">
    <property type="protein sequence ID" value="AWL95705.1"/>
    <property type="molecule type" value="Genomic_DNA"/>
</dbReference>
<comment type="subcellular location">
    <subcellularLocation>
        <location evidence="1">Cell membrane</location>
        <topology evidence="1">Multi-pass membrane protein</topology>
    </subcellularLocation>
</comment>
<dbReference type="GO" id="GO:0005886">
    <property type="term" value="C:plasma membrane"/>
    <property type="evidence" value="ECO:0007669"/>
    <property type="project" value="UniProtKB-SubCell"/>
</dbReference>
<dbReference type="NCBIfam" id="TIGR00937">
    <property type="entry name" value="2A51"/>
    <property type="match status" value="1"/>
</dbReference>
<evidence type="ECO:0000256" key="4">
    <source>
        <dbReference type="ARBA" id="ARBA00022692"/>
    </source>
</evidence>